<dbReference type="InterPro" id="IPR003593">
    <property type="entry name" value="AAA+_ATPase"/>
</dbReference>
<evidence type="ECO:0000256" key="2">
    <source>
        <dbReference type="ARBA" id="ARBA00022741"/>
    </source>
</evidence>
<keyword evidence="1" id="KW-0813">Transport</keyword>
<dbReference type="PROSITE" id="PS00211">
    <property type="entry name" value="ABC_TRANSPORTER_1"/>
    <property type="match status" value="1"/>
</dbReference>
<dbReference type="SMART" id="SM00382">
    <property type="entry name" value="AAA"/>
    <property type="match status" value="1"/>
</dbReference>
<dbReference type="Pfam" id="PF00005">
    <property type="entry name" value="ABC_tran"/>
    <property type="match status" value="1"/>
</dbReference>
<proteinExistence type="predicted"/>
<sequence length="371" mass="38034">MTLARSGAALDAVVRVERSGGFVLDVSVEAAAGEVVAVLGPSGAGKSTLLGALAGLDRLDAGHVRVADRVVSAPHHHVPPARRGVALLGQDPLLFPHLSARENVAFALRAGGVPRADARRRADRWLDRVGLGGLGRRRPSEMSGGQQQRAALARALAADPAVVLLDEPLTGLDVETASEIRGVLRDQLRATGVTAILVTHSAVDAAALADRVVIVEDGAVTQRGPVAEVLRAPSTRFVAAVAGLNRVRGTVRGGVWTGADGVGPVLDAAAAPEGEAHAVFRPGAVRLVEARDGAAGRPTPSGATWAARIVRIEPVPFGAVVQTTAPDVAAEIGTDVLADRVVQVGRDVCLGVDGAQVRFVPAPPPRDTLSP</sequence>
<dbReference type="SUPFAM" id="SSF52540">
    <property type="entry name" value="P-loop containing nucleoside triphosphate hydrolases"/>
    <property type="match status" value="1"/>
</dbReference>
<gene>
    <name evidence="5" type="ORF">R2Q92_13200</name>
</gene>
<dbReference type="EMBL" id="JAWJYN010000003">
    <property type="protein sequence ID" value="MDZ8162790.1"/>
    <property type="molecule type" value="Genomic_DNA"/>
</dbReference>
<evidence type="ECO:0000259" key="4">
    <source>
        <dbReference type="PROSITE" id="PS50893"/>
    </source>
</evidence>
<evidence type="ECO:0000256" key="1">
    <source>
        <dbReference type="ARBA" id="ARBA00022448"/>
    </source>
</evidence>
<dbReference type="PANTHER" id="PTHR42781">
    <property type="entry name" value="SPERMIDINE/PUTRESCINE IMPORT ATP-BINDING PROTEIN POTA"/>
    <property type="match status" value="1"/>
</dbReference>
<dbReference type="Gene3D" id="3.40.50.300">
    <property type="entry name" value="P-loop containing nucleotide triphosphate hydrolases"/>
    <property type="match status" value="1"/>
</dbReference>
<dbReference type="Proteomes" id="UP001291912">
    <property type="component" value="Unassembled WGS sequence"/>
</dbReference>
<evidence type="ECO:0000313" key="6">
    <source>
        <dbReference type="Proteomes" id="UP001291912"/>
    </source>
</evidence>
<keyword evidence="2" id="KW-0547">Nucleotide-binding</keyword>
<dbReference type="InterPro" id="IPR017871">
    <property type="entry name" value="ABC_transporter-like_CS"/>
</dbReference>
<organism evidence="5 6">
    <name type="scientific">Microbacterium aquimaris</name>
    <dbReference type="NCBI Taxonomy" id="459816"/>
    <lineage>
        <taxon>Bacteria</taxon>
        <taxon>Bacillati</taxon>
        <taxon>Actinomycetota</taxon>
        <taxon>Actinomycetes</taxon>
        <taxon>Micrococcales</taxon>
        <taxon>Microbacteriaceae</taxon>
        <taxon>Microbacterium</taxon>
    </lineage>
</organism>
<dbReference type="InterPro" id="IPR027417">
    <property type="entry name" value="P-loop_NTPase"/>
</dbReference>
<dbReference type="PROSITE" id="PS50893">
    <property type="entry name" value="ABC_TRANSPORTER_2"/>
    <property type="match status" value="1"/>
</dbReference>
<evidence type="ECO:0000256" key="3">
    <source>
        <dbReference type="ARBA" id="ARBA00022840"/>
    </source>
</evidence>
<evidence type="ECO:0000313" key="5">
    <source>
        <dbReference type="EMBL" id="MDZ8162790.1"/>
    </source>
</evidence>
<dbReference type="PANTHER" id="PTHR42781:SF4">
    <property type="entry name" value="SPERMIDINE_PUTRESCINE IMPORT ATP-BINDING PROTEIN POTA"/>
    <property type="match status" value="1"/>
</dbReference>
<feature type="domain" description="ABC transporter" evidence="4">
    <location>
        <begin position="8"/>
        <end position="242"/>
    </location>
</feature>
<comment type="caution">
    <text evidence="5">The sequence shown here is derived from an EMBL/GenBank/DDBJ whole genome shotgun (WGS) entry which is preliminary data.</text>
</comment>
<reference evidence="5 6" key="1">
    <citation type="submission" date="2023-10" db="EMBL/GenBank/DDBJ databases">
        <title>Microbacterium xanthum sp. nov., isolated from seaweed.</title>
        <authorList>
            <person name="Lee S.D."/>
        </authorList>
    </citation>
    <scope>NUCLEOTIDE SEQUENCE [LARGE SCALE GENOMIC DNA]</scope>
    <source>
        <strain evidence="5 6">KCTC 19124</strain>
    </source>
</reference>
<dbReference type="RefSeq" id="WP_194422846.1">
    <property type="nucleotide sequence ID" value="NZ_BAAAPT010000001.1"/>
</dbReference>
<accession>A0ABU5N9N1</accession>
<name>A0ABU5N9N1_9MICO</name>
<keyword evidence="3 5" id="KW-0067">ATP-binding</keyword>
<dbReference type="InterPro" id="IPR003439">
    <property type="entry name" value="ABC_transporter-like_ATP-bd"/>
</dbReference>
<dbReference type="InterPro" id="IPR050093">
    <property type="entry name" value="ABC_SmlMolc_Importer"/>
</dbReference>
<dbReference type="GO" id="GO:0005524">
    <property type="term" value="F:ATP binding"/>
    <property type="evidence" value="ECO:0007669"/>
    <property type="project" value="UniProtKB-KW"/>
</dbReference>
<keyword evidence="6" id="KW-1185">Reference proteome</keyword>
<protein>
    <submittedName>
        <fullName evidence="5">ABC transporter ATP-binding protein</fullName>
    </submittedName>
</protein>